<proteinExistence type="predicted"/>
<evidence type="ECO:0000259" key="1">
    <source>
        <dbReference type="Pfam" id="PF10908"/>
    </source>
</evidence>
<protein>
    <recommendedName>
        <fullName evidence="1">Tlde1 domain-containing protein</fullName>
    </recommendedName>
</protein>
<feature type="domain" description="Tlde1" evidence="1">
    <location>
        <begin position="14"/>
        <end position="77"/>
    </location>
</feature>
<evidence type="ECO:0000313" key="2">
    <source>
        <dbReference type="EMBL" id="VVE56651.1"/>
    </source>
</evidence>
<reference evidence="2 3" key="1">
    <citation type="submission" date="2019-08" db="EMBL/GenBank/DDBJ databases">
        <authorList>
            <person name="Peeters C."/>
        </authorList>
    </citation>
    <scope>NUCLEOTIDE SEQUENCE [LARGE SCALE GENOMIC DNA]</scope>
    <source>
        <strain evidence="2 3">LMG 30175</strain>
    </source>
</reference>
<dbReference type="InterPro" id="IPR021225">
    <property type="entry name" value="Tlde1_dom"/>
</dbReference>
<gene>
    <name evidence="2" type="ORF">PTE30175_05014</name>
</gene>
<accession>A0A5E4Z5X8</accession>
<keyword evidence="3" id="KW-1185">Reference proteome</keyword>
<dbReference type="Proteomes" id="UP000414233">
    <property type="component" value="Unassembled WGS sequence"/>
</dbReference>
<dbReference type="AlphaFoldDB" id="A0A5E4Z5X8"/>
<dbReference type="Pfam" id="PF10908">
    <property type="entry name" value="Tlde1_dom"/>
    <property type="match status" value="1"/>
</dbReference>
<organism evidence="2 3">
    <name type="scientific">Pandoraea terrae</name>
    <dbReference type="NCBI Taxonomy" id="1537710"/>
    <lineage>
        <taxon>Bacteria</taxon>
        <taxon>Pseudomonadati</taxon>
        <taxon>Pseudomonadota</taxon>
        <taxon>Betaproteobacteria</taxon>
        <taxon>Burkholderiales</taxon>
        <taxon>Burkholderiaceae</taxon>
        <taxon>Pandoraea</taxon>
    </lineage>
</organism>
<name>A0A5E4Z5X8_9BURK</name>
<sequence>MTDLGTSITRRFVDHREWFALYRDDGRIDDQTWINGVRRGLFRLHPLGGSGISQGCITLSSRVEYLAIRRALLATSRVPARDSGLMAYGCIEVITHGNTCP</sequence>
<evidence type="ECO:0000313" key="3">
    <source>
        <dbReference type="Proteomes" id="UP000414233"/>
    </source>
</evidence>
<dbReference type="EMBL" id="CABPRZ010000032">
    <property type="protein sequence ID" value="VVE56651.1"/>
    <property type="molecule type" value="Genomic_DNA"/>
</dbReference>